<sequence length="642" mass="71620">MATFTSFPQNTSSQFRHYNPTLLKRTQSKPKAKKTGQDGCRDHGEVATQSLGLPLQGNSFLESESNRPVVPQQILQVQTTSHMEDVEGMDSEKCDLFGADHRIGTHEFAMGDSHYQLCRNLRGEGVIDHAILGLGLNESFDGCDLHSITESEVTSNHHNATKFQFNNGSPKSQDKSQYLTTANGRDHAKKQRGDLHTAVEYAFSIEDFERTYRRPSVEDETFCGIASVVNGSSNSQKRPHQSSVVDETITILEAVPNAVSDPELDSRRPSKQRRIAEQEARSPTIERTYMPKPTPLPHPYDQASRLGTRNSSILSSLGAGHEEYCTTSLALPPTDLCGVEHRDGTYIQGLVEEQLQARQSIALSEGLEPEEDIGQEPCRKTGEIVQKNLSRNGSCIIPSSRSQRPRRRAWAPEMGRGNSNTALRSLNYNTAPTKPPQQSSISEQFNSDKGSQSYLSEPNSLGATAKDGINIDFESRSSMSCQITDLTLCAIPNDSSVVTAILHLPNPSHSLNLVPLGHKVIGEQGKVIRMTQLSPDSWLLLGYRYNSSSADLRNSGSLNEKRMSSHETDHSNEGWDKDDENEEEDIKENSQRTHKPWVESDEVRLLSLKDKQGMEWEEIYKRFPSRSHGAVKLRYYTLKKHS</sequence>
<dbReference type="HOGENOM" id="CLU_027080_0_0_1"/>
<feature type="compositionally biased region" description="Basic and acidic residues" evidence="1">
    <location>
        <begin position="264"/>
        <end position="280"/>
    </location>
</feature>
<dbReference type="SUPFAM" id="SSF46689">
    <property type="entry name" value="Homeodomain-like"/>
    <property type="match status" value="1"/>
</dbReference>
<feature type="region of interest" description="Disordered" evidence="1">
    <location>
        <begin position="550"/>
        <end position="597"/>
    </location>
</feature>
<dbReference type="CDD" id="cd00167">
    <property type="entry name" value="SANT"/>
    <property type="match status" value="1"/>
</dbReference>
<dbReference type="EMBL" id="KI968850">
    <property type="protein sequence ID" value="EUN21382.1"/>
    <property type="molecule type" value="Genomic_DNA"/>
</dbReference>
<feature type="region of interest" description="Disordered" evidence="1">
    <location>
        <begin position="256"/>
        <end position="306"/>
    </location>
</feature>
<feature type="compositionally biased region" description="Acidic residues" evidence="1">
    <location>
        <begin position="576"/>
        <end position="586"/>
    </location>
</feature>
<dbReference type="InterPro" id="IPR009057">
    <property type="entry name" value="Homeodomain-like_sf"/>
</dbReference>
<feature type="compositionally biased region" description="Basic and acidic residues" evidence="1">
    <location>
        <begin position="35"/>
        <end position="44"/>
    </location>
</feature>
<keyword evidence="4" id="KW-1185">Reference proteome</keyword>
<feature type="domain" description="Myb-like" evidence="2">
    <location>
        <begin position="589"/>
        <end position="639"/>
    </location>
</feature>
<dbReference type="InterPro" id="IPR001005">
    <property type="entry name" value="SANT/Myb"/>
</dbReference>
<dbReference type="GeneID" id="26250493"/>
<reference evidence="3 4" key="1">
    <citation type="journal article" date="2013" name="PLoS Genet.">
        <title>Comparative genome structure, secondary metabolite, and effector coding capacity across Cochliobolus pathogens.</title>
        <authorList>
            <person name="Condon B.J."/>
            <person name="Leng Y."/>
            <person name="Wu D."/>
            <person name="Bushley K.E."/>
            <person name="Ohm R.A."/>
            <person name="Otillar R."/>
            <person name="Martin J."/>
            <person name="Schackwitz W."/>
            <person name="Grimwood J."/>
            <person name="MohdZainudin N."/>
            <person name="Xue C."/>
            <person name="Wang R."/>
            <person name="Manning V.A."/>
            <person name="Dhillon B."/>
            <person name="Tu Z.J."/>
            <person name="Steffenson B.J."/>
            <person name="Salamov A."/>
            <person name="Sun H."/>
            <person name="Lowry S."/>
            <person name="LaButti K."/>
            <person name="Han J."/>
            <person name="Copeland A."/>
            <person name="Lindquist E."/>
            <person name="Barry K."/>
            <person name="Schmutz J."/>
            <person name="Baker S.E."/>
            <person name="Ciuffetti L.M."/>
            <person name="Grigoriev I.V."/>
            <person name="Zhong S."/>
            <person name="Turgeon B.G."/>
        </authorList>
    </citation>
    <scope>NUCLEOTIDE SEQUENCE [LARGE SCALE GENOMIC DNA]</scope>
    <source>
        <strain evidence="3 4">FI3</strain>
    </source>
</reference>
<dbReference type="OrthoDB" id="3562657at2759"/>
<protein>
    <recommendedName>
        <fullName evidence="2">Myb-like domain-containing protein</fullName>
    </recommendedName>
</protein>
<feature type="compositionally biased region" description="Basic and acidic residues" evidence="1">
    <location>
        <begin position="559"/>
        <end position="575"/>
    </location>
</feature>
<accession>W7EB90</accession>
<dbReference type="PROSITE" id="PS50090">
    <property type="entry name" value="MYB_LIKE"/>
    <property type="match status" value="1"/>
</dbReference>
<feature type="compositionally biased region" description="Basic and acidic residues" evidence="1">
    <location>
        <begin position="587"/>
        <end position="597"/>
    </location>
</feature>
<evidence type="ECO:0000256" key="1">
    <source>
        <dbReference type="SAM" id="MobiDB-lite"/>
    </source>
</evidence>
<organism evidence="3 4">
    <name type="scientific">Bipolaris victoriae (strain FI3)</name>
    <name type="common">Victoria blight of oats agent</name>
    <name type="synonym">Cochliobolus victoriae</name>
    <dbReference type="NCBI Taxonomy" id="930091"/>
    <lineage>
        <taxon>Eukaryota</taxon>
        <taxon>Fungi</taxon>
        <taxon>Dikarya</taxon>
        <taxon>Ascomycota</taxon>
        <taxon>Pezizomycotina</taxon>
        <taxon>Dothideomycetes</taxon>
        <taxon>Pleosporomycetidae</taxon>
        <taxon>Pleosporales</taxon>
        <taxon>Pleosporineae</taxon>
        <taxon>Pleosporaceae</taxon>
        <taxon>Bipolaris</taxon>
    </lineage>
</organism>
<feature type="region of interest" description="Disordered" evidence="1">
    <location>
        <begin position="394"/>
        <end position="461"/>
    </location>
</feature>
<evidence type="ECO:0000313" key="3">
    <source>
        <dbReference type="EMBL" id="EUN21382.1"/>
    </source>
</evidence>
<dbReference type="AlphaFoldDB" id="W7EB90"/>
<evidence type="ECO:0000259" key="2">
    <source>
        <dbReference type="PROSITE" id="PS50090"/>
    </source>
</evidence>
<dbReference type="RefSeq" id="XP_014550959.1">
    <property type="nucleotide sequence ID" value="XM_014695473.1"/>
</dbReference>
<gene>
    <name evidence="3" type="ORF">COCVIDRAFT_114130</name>
</gene>
<evidence type="ECO:0000313" key="4">
    <source>
        <dbReference type="Proteomes" id="UP000054337"/>
    </source>
</evidence>
<name>W7EB90_BIPV3</name>
<proteinExistence type="predicted"/>
<feature type="compositionally biased region" description="Polar residues" evidence="1">
    <location>
        <begin position="417"/>
        <end position="461"/>
    </location>
</feature>
<dbReference type="Proteomes" id="UP000054337">
    <property type="component" value="Unassembled WGS sequence"/>
</dbReference>
<feature type="compositionally biased region" description="Polar residues" evidence="1">
    <location>
        <begin position="1"/>
        <end position="16"/>
    </location>
</feature>
<feature type="region of interest" description="Disordered" evidence="1">
    <location>
        <begin position="1"/>
        <end position="44"/>
    </location>
</feature>